<dbReference type="GO" id="GO:0000160">
    <property type="term" value="P:phosphorelay signal transduction system"/>
    <property type="evidence" value="ECO:0007669"/>
    <property type="project" value="InterPro"/>
</dbReference>
<dbReference type="InterPro" id="IPR039420">
    <property type="entry name" value="WalR-like"/>
</dbReference>
<feature type="domain" description="HTH luxR-type" evidence="3">
    <location>
        <begin position="135"/>
        <end position="200"/>
    </location>
</feature>
<sequence length="216" mass="23374">MAIRLALVNDYEVVVRGLADMLRSYTDAFDVVELDAALPVQQPVDIALYDTFAQPQGDGDRVKELLANPRVRHLVVYSWNLQELLTTATMQRGVAGYLSKSLTAAELTSALEAVARGETVISPDPGRSAVIGGDWPGREEGLTAREAEVLALITQGMSNADIALRTSLSINSIKSYIRSCYRKIGAVSRSQAVLWGATHGFLPDRVRVSEPDISGS</sequence>
<dbReference type="InterPro" id="IPR001789">
    <property type="entry name" value="Sig_transdc_resp-reg_receiver"/>
</dbReference>
<dbReference type="OrthoDB" id="9816529at2"/>
<dbReference type="PROSITE" id="PS50043">
    <property type="entry name" value="HTH_LUXR_2"/>
    <property type="match status" value="1"/>
</dbReference>
<accession>A0A4Q4Z7Y8</accession>
<feature type="domain" description="Response regulatory" evidence="4">
    <location>
        <begin position="4"/>
        <end position="115"/>
    </location>
</feature>
<evidence type="ECO:0000259" key="4">
    <source>
        <dbReference type="PROSITE" id="PS50110"/>
    </source>
</evidence>
<dbReference type="SUPFAM" id="SSF52172">
    <property type="entry name" value="CheY-like"/>
    <property type="match status" value="1"/>
</dbReference>
<keyword evidence="1" id="KW-0238">DNA-binding</keyword>
<dbReference type="InterPro" id="IPR036388">
    <property type="entry name" value="WH-like_DNA-bd_sf"/>
</dbReference>
<evidence type="ECO:0000256" key="2">
    <source>
        <dbReference type="PROSITE-ProRule" id="PRU00169"/>
    </source>
</evidence>
<dbReference type="RefSeq" id="WP_134719444.1">
    <property type="nucleotide sequence ID" value="NZ_SDKM01000028.1"/>
</dbReference>
<dbReference type="PRINTS" id="PR00038">
    <property type="entry name" value="HTHLUXR"/>
</dbReference>
<dbReference type="Gene3D" id="3.40.50.2300">
    <property type="match status" value="1"/>
</dbReference>
<gene>
    <name evidence="5" type="ORF">EKO23_17650</name>
</gene>
<keyword evidence="2" id="KW-0597">Phosphoprotein</keyword>
<dbReference type="SMART" id="SM00421">
    <property type="entry name" value="HTH_LUXR"/>
    <property type="match status" value="1"/>
</dbReference>
<name>A0A4Q4Z7Y8_9ACTN</name>
<dbReference type="GO" id="GO:0003677">
    <property type="term" value="F:DNA binding"/>
    <property type="evidence" value="ECO:0007669"/>
    <property type="project" value="UniProtKB-KW"/>
</dbReference>
<evidence type="ECO:0000259" key="3">
    <source>
        <dbReference type="PROSITE" id="PS50043"/>
    </source>
</evidence>
<organism evidence="5 6">
    <name type="scientific">Nocardioides guangzhouensis</name>
    <dbReference type="NCBI Taxonomy" id="2497878"/>
    <lineage>
        <taxon>Bacteria</taxon>
        <taxon>Bacillati</taxon>
        <taxon>Actinomycetota</taxon>
        <taxon>Actinomycetes</taxon>
        <taxon>Propionibacteriales</taxon>
        <taxon>Nocardioidaceae</taxon>
        <taxon>Nocardioides</taxon>
    </lineage>
</organism>
<dbReference type="PANTHER" id="PTHR43214">
    <property type="entry name" value="TWO-COMPONENT RESPONSE REGULATOR"/>
    <property type="match status" value="1"/>
</dbReference>
<feature type="modified residue" description="4-aspartylphosphate" evidence="2">
    <location>
        <position position="50"/>
    </location>
</feature>
<dbReference type="GO" id="GO:0006355">
    <property type="term" value="P:regulation of DNA-templated transcription"/>
    <property type="evidence" value="ECO:0007669"/>
    <property type="project" value="InterPro"/>
</dbReference>
<reference evidence="5 6" key="1">
    <citation type="submission" date="2019-01" db="EMBL/GenBank/DDBJ databases">
        <title>Nocardioides guangzhouensis sp. nov., an actinobacterium isolated from soil.</title>
        <authorList>
            <person name="Fu Y."/>
            <person name="Cai Y."/>
            <person name="Lin Z."/>
            <person name="Chen P."/>
        </authorList>
    </citation>
    <scope>NUCLEOTIDE SEQUENCE [LARGE SCALE GENOMIC DNA]</scope>
    <source>
        <strain evidence="5 6">130</strain>
    </source>
</reference>
<dbReference type="InterPro" id="IPR016032">
    <property type="entry name" value="Sig_transdc_resp-reg_C-effctor"/>
</dbReference>
<evidence type="ECO:0000313" key="5">
    <source>
        <dbReference type="EMBL" id="RYP83902.1"/>
    </source>
</evidence>
<protein>
    <submittedName>
        <fullName evidence="5">Response regulator transcription factor</fullName>
    </submittedName>
</protein>
<evidence type="ECO:0000313" key="6">
    <source>
        <dbReference type="Proteomes" id="UP000295198"/>
    </source>
</evidence>
<evidence type="ECO:0000256" key="1">
    <source>
        <dbReference type="ARBA" id="ARBA00023125"/>
    </source>
</evidence>
<dbReference type="PANTHER" id="PTHR43214:SF43">
    <property type="entry name" value="TWO-COMPONENT RESPONSE REGULATOR"/>
    <property type="match status" value="1"/>
</dbReference>
<dbReference type="SUPFAM" id="SSF46894">
    <property type="entry name" value="C-terminal effector domain of the bipartite response regulators"/>
    <property type="match status" value="1"/>
</dbReference>
<dbReference type="InterPro" id="IPR000792">
    <property type="entry name" value="Tscrpt_reg_LuxR_C"/>
</dbReference>
<dbReference type="CDD" id="cd06170">
    <property type="entry name" value="LuxR_C_like"/>
    <property type="match status" value="1"/>
</dbReference>
<proteinExistence type="predicted"/>
<dbReference type="Pfam" id="PF00196">
    <property type="entry name" value="GerE"/>
    <property type="match status" value="1"/>
</dbReference>
<dbReference type="Gene3D" id="1.10.10.10">
    <property type="entry name" value="Winged helix-like DNA-binding domain superfamily/Winged helix DNA-binding domain"/>
    <property type="match status" value="1"/>
</dbReference>
<dbReference type="EMBL" id="SDKM01000028">
    <property type="protein sequence ID" value="RYP83902.1"/>
    <property type="molecule type" value="Genomic_DNA"/>
</dbReference>
<dbReference type="PROSITE" id="PS50110">
    <property type="entry name" value="RESPONSE_REGULATORY"/>
    <property type="match status" value="1"/>
</dbReference>
<dbReference type="InterPro" id="IPR011006">
    <property type="entry name" value="CheY-like_superfamily"/>
</dbReference>
<keyword evidence="6" id="KW-1185">Reference proteome</keyword>
<dbReference type="Proteomes" id="UP000295198">
    <property type="component" value="Unassembled WGS sequence"/>
</dbReference>
<comment type="caution">
    <text evidence="5">The sequence shown here is derived from an EMBL/GenBank/DDBJ whole genome shotgun (WGS) entry which is preliminary data.</text>
</comment>
<dbReference type="AlphaFoldDB" id="A0A4Q4Z7Y8"/>